<dbReference type="InterPro" id="IPR006595">
    <property type="entry name" value="CTLH_C"/>
</dbReference>
<evidence type="ECO:0000256" key="2">
    <source>
        <dbReference type="ARBA" id="ARBA00022574"/>
    </source>
</evidence>
<evidence type="ECO:0000259" key="6">
    <source>
        <dbReference type="PROSITE" id="PS50897"/>
    </source>
</evidence>
<dbReference type="PROSITE" id="PS50082">
    <property type="entry name" value="WD_REPEATS_2"/>
    <property type="match status" value="4"/>
</dbReference>
<dbReference type="GO" id="GO:0034657">
    <property type="term" value="C:GID complex"/>
    <property type="evidence" value="ECO:0007669"/>
    <property type="project" value="TreeGrafter"/>
</dbReference>
<feature type="repeat" description="WD" evidence="4">
    <location>
        <begin position="530"/>
        <end position="563"/>
    </location>
</feature>
<dbReference type="OMA" id="GHISGCV"/>
<dbReference type="PROSITE" id="PS50896">
    <property type="entry name" value="LISH"/>
    <property type="match status" value="1"/>
</dbReference>
<dbReference type="AlphaFoldDB" id="U4L9U4"/>
<feature type="repeat" description="WD" evidence="4">
    <location>
        <begin position="310"/>
        <end position="351"/>
    </location>
</feature>
<dbReference type="PROSITE" id="PS50897">
    <property type="entry name" value="CTLH"/>
    <property type="match status" value="1"/>
</dbReference>
<dbReference type="SUPFAM" id="SSF50978">
    <property type="entry name" value="WD40 repeat-like"/>
    <property type="match status" value="1"/>
</dbReference>
<dbReference type="InterPro" id="IPR019775">
    <property type="entry name" value="WD40_repeat_CS"/>
</dbReference>
<dbReference type="OrthoDB" id="972532at2759"/>
<dbReference type="InterPro" id="IPR054080">
    <property type="entry name" value="TPR1-like_2nd"/>
</dbReference>
<dbReference type="GO" id="GO:0043161">
    <property type="term" value="P:proteasome-mediated ubiquitin-dependent protein catabolic process"/>
    <property type="evidence" value="ECO:0007669"/>
    <property type="project" value="TreeGrafter"/>
</dbReference>
<evidence type="ECO:0000256" key="1">
    <source>
        <dbReference type="ARBA" id="ARBA00002343"/>
    </source>
</evidence>
<dbReference type="InterPro" id="IPR015943">
    <property type="entry name" value="WD40/YVTN_repeat-like_dom_sf"/>
</dbReference>
<accession>U4L9U4</accession>
<dbReference type="eggNOG" id="KOG0293">
    <property type="taxonomic scope" value="Eukaryota"/>
</dbReference>
<feature type="compositionally biased region" description="Polar residues" evidence="5">
    <location>
        <begin position="1"/>
        <end position="14"/>
    </location>
</feature>
<feature type="domain" description="CTLH" evidence="6">
    <location>
        <begin position="96"/>
        <end position="153"/>
    </location>
</feature>
<comment type="function">
    <text evidence="1">Involved in the proteasome-dependent degradation of fructose-1,6-bisphosphatase.</text>
</comment>
<keyword evidence="3" id="KW-0677">Repeat</keyword>
<dbReference type="SMART" id="SM00668">
    <property type="entry name" value="CTLH"/>
    <property type="match status" value="1"/>
</dbReference>
<organism evidence="7 8">
    <name type="scientific">Pyronema omphalodes (strain CBS 100304)</name>
    <name type="common">Pyronema confluens</name>
    <dbReference type="NCBI Taxonomy" id="1076935"/>
    <lineage>
        <taxon>Eukaryota</taxon>
        <taxon>Fungi</taxon>
        <taxon>Dikarya</taxon>
        <taxon>Ascomycota</taxon>
        <taxon>Pezizomycotina</taxon>
        <taxon>Pezizomycetes</taxon>
        <taxon>Pezizales</taxon>
        <taxon>Pyronemataceae</taxon>
        <taxon>Pyronema</taxon>
    </lineage>
</organism>
<dbReference type="InterPro" id="IPR051350">
    <property type="entry name" value="WD_repeat-ST_regulator"/>
</dbReference>
<evidence type="ECO:0000256" key="3">
    <source>
        <dbReference type="ARBA" id="ARBA00022737"/>
    </source>
</evidence>
<dbReference type="Pfam" id="PF21889">
    <property type="entry name" value="TPR1-like_2nd"/>
    <property type="match status" value="1"/>
</dbReference>
<dbReference type="SMART" id="SM00320">
    <property type="entry name" value="WD40"/>
    <property type="match status" value="6"/>
</dbReference>
<dbReference type="PROSITE" id="PS00678">
    <property type="entry name" value="WD_REPEATS_1"/>
    <property type="match status" value="1"/>
</dbReference>
<dbReference type="Pfam" id="PF00400">
    <property type="entry name" value="WD40"/>
    <property type="match status" value="4"/>
</dbReference>
<feature type="compositionally biased region" description="Basic and acidic residues" evidence="5">
    <location>
        <begin position="50"/>
        <end position="62"/>
    </location>
</feature>
<evidence type="ECO:0000256" key="5">
    <source>
        <dbReference type="SAM" id="MobiDB-lite"/>
    </source>
</evidence>
<feature type="compositionally biased region" description="Low complexity" evidence="5">
    <location>
        <begin position="18"/>
        <end position="39"/>
    </location>
</feature>
<evidence type="ECO:0000313" key="7">
    <source>
        <dbReference type="EMBL" id="CCX10487.1"/>
    </source>
</evidence>
<dbReference type="InterPro" id="IPR036322">
    <property type="entry name" value="WD40_repeat_dom_sf"/>
</dbReference>
<gene>
    <name evidence="7" type="ORF">PCON_10081</name>
</gene>
<dbReference type="Pfam" id="PF23627">
    <property type="entry name" value="LisH_WDR26"/>
    <property type="match status" value="1"/>
</dbReference>
<keyword evidence="8" id="KW-1185">Reference proteome</keyword>
<dbReference type="PROSITE" id="PS50294">
    <property type="entry name" value="WD_REPEATS_REGION"/>
    <property type="match status" value="3"/>
</dbReference>
<dbReference type="InterPro" id="IPR020472">
    <property type="entry name" value="WD40_PAC1"/>
</dbReference>
<evidence type="ECO:0000256" key="4">
    <source>
        <dbReference type="PROSITE-ProRule" id="PRU00221"/>
    </source>
</evidence>
<name>U4L9U4_PYROM</name>
<sequence>MQTESNGVTSNSLLSHPGASSGTSNGNTKSTNGTSHTNGTTGGKFWAGEPIKDEPQSDYHGHDREEVTRLIIQTLGDLGYNRAADLLQTESGFKLESIEVARFRRAVLGGEWNEAEDLLDDLEIDRNPDINALLFILRQQKFLELLEIQEVTKALHVLRNELTPLRQSTEKLHFLSSLMMFRSPEDLKRQAKWDGARGTSRSEVLDEISKYILPASMIPQHRLATLLHHVKREQLAKCLYHNSDKSPSLYTDHACSIQEFPSTTTELLSDHSDEVYCVKFSHDGTRMATASKDKTIIIWDVETWDLIHVMAPHTDDVTYLDWSPDDKRLTSCSKDKTARLYDTETARLYDTETGEQIKLIGQFEEPVSSICWAPNGQSFVLSFLDEYMLQYDPSGELIQRIPSKRLYDVKITPDGTKLVVTCTHHKMHVYNFQNLGQSPTVYSFGSIENLTGISLTKDSKYAVINTGAGELIMVDLENGEIVKRFVGQVQNQFVIRGCLGGADENFVLSGSEDSTIYVWKKETGELIEKLAGHNGIVNCVHWNPVNPYMFASSGDDRTIRIWSRTRAIPKFSKGKRRDGSAW</sequence>
<dbReference type="PANTHER" id="PTHR22838:SF0">
    <property type="entry name" value="WD REPEAT-CONTAINING PROTEIN 26"/>
    <property type="match status" value="1"/>
</dbReference>
<feature type="repeat" description="WD" evidence="4">
    <location>
        <begin position="268"/>
        <end position="309"/>
    </location>
</feature>
<dbReference type="PRINTS" id="PR00320">
    <property type="entry name" value="GPROTEINBRPT"/>
</dbReference>
<feature type="repeat" description="WD" evidence="4">
    <location>
        <begin position="503"/>
        <end position="529"/>
    </location>
</feature>
<feature type="region of interest" description="Disordered" evidence="5">
    <location>
        <begin position="1"/>
        <end position="62"/>
    </location>
</feature>
<dbReference type="CDD" id="cd00200">
    <property type="entry name" value="WD40"/>
    <property type="match status" value="1"/>
</dbReference>
<dbReference type="InterPro" id="IPR001680">
    <property type="entry name" value="WD40_rpt"/>
</dbReference>
<evidence type="ECO:0000313" key="8">
    <source>
        <dbReference type="Proteomes" id="UP000018144"/>
    </source>
</evidence>
<protein>
    <submittedName>
        <fullName evidence="7">Similar to WD repeat-containing protein 26 acc. no. Q5SP67</fullName>
    </submittedName>
</protein>
<dbReference type="PANTHER" id="PTHR22838">
    <property type="entry name" value="WD REPEAT PROTEIN 26-RELATED"/>
    <property type="match status" value="1"/>
</dbReference>
<dbReference type="EMBL" id="HF935545">
    <property type="protein sequence ID" value="CCX10487.1"/>
    <property type="molecule type" value="Genomic_DNA"/>
</dbReference>
<dbReference type="InterPro" id="IPR006594">
    <property type="entry name" value="LisH"/>
</dbReference>
<keyword evidence="2 4" id="KW-0853">WD repeat</keyword>
<dbReference type="Gene3D" id="2.130.10.10">
    <property type="entry name" value="YVTN repeat-like/Quinoprotein amine dehydrogenase"/>
    <property type="match status" value="1"/>
</dbReference>
<dbReference type="STRING" id="1076935.U4L9U4"/>
<dbReference type="Proteomes" id="UP000018144">
    <property type="component" value="Unassembled WGS sequence"/>
</dbReference>
<reference evidence="7 8" key="1">
    <citation type="journal article" date="2013" name="PLoS Genet.">
        <title>The genome and development-dependent transcriptomes of Pyronema confluens: a window into fungal evolution.</title>
        <authorList>
            <person name="Traeger S."/>
            <person name="Altegoer F."/>
            <person name="Freitag M."/>
            <person name="Gabaldon T."/>
            <person name="Kempken F."/>
            <person name="Kumar A."/>
            <person name="Marcet-Houben M."/>
            <person name="Poggeler S."/>
            <person name="Stajich J.E."/>
            <person name="Nowrousian M."/>
        </authorList>
    </citation>
    <scope>NUCLEOTIDE SEQUENCE [LARGE SCALE GENOMIC DNA]</scope>
    <source>
        <strain evidence="8">CBS 100304</strain>
        <tissue evidence="7">Vegetative mycelium</tissue>
    </source>
</reference>
<proteinExistence type="predicted"/>